<feature type="transmembrane region" description="Helical" evidence="8">
    <location>
        <begin position="317"/>
        <end position="340"/>
    </location>
</feature>
<feature type="domain" description="Ammonium transporter AmtB-like" evidence="9">
    <location>
        <begin position="12"/>
        <end position="408"/>
    </location>
</feature>
<keyword evidence="5 8" id="KW-1133">Transmembrane helix</keyword>
<dbReference type="PANTHER" id="PTHR43029">
    <property type="entry name" value="AMMONIUM TRANSPORTER MEP2"/>
    <property type="match status" value="1"/>
</dbReference>
<dbReference type="NCBIfam" id="TIGR00836">
    <property type="entry name" value="amt"/>
    <property type="match status" value="1"/>
</dbReference>
<evidence type="ECO:0000259" key="9">
    <source>
        <dbReference type="Pfam" id="PF00909"/>
    </source>
</evidence>
<dbReference type="InterPro" id="IPR018047">
    <property type="entry name" value="Ammonium_transpt_CS"/>
</dbReference>
<evidence type="ECO:0000256" key="2">
    <source>
        <dbReference type="ARBA" id="ARBA00005887"/>
    </source>
</evidence>
<evidence type="ECO:0000256" key="5">
    <source>
        <dbReference type="ARBA" id="ARBA00022989"/>
    </source>
</evidence>
<comment type="similarity">
    <text evidence="2 8">Belongs to the ammonia transporter channel (TC 1.A.11.2) family.</text>
</comment>
<accession>A0ABQ5QG95</accession>
<keyword evidence="4 8" id="KW-0812">Transmembrane</keyword>
<feature type="transmembrane region" description="Helical" evidence="8">
    <location>
        <begin position="41"/>
        <end position="62"/>
    </location>
</feature>
<evidence type="ECO:0000256" key="7">
    <source>
        <dbReference type="ARBA" id="ARBA00023177"/>
    </source>
</evidence>
<feature type="transmembrane region" description="Helical" evidence="8">
    <location>
        <begin position="262"/>
        <end position="282"/>
    </location>
</feature>
<dbReference type="Gene3D" id="1.10.3430.10">
    <property type="entry name" value="Ammonium transporter AmtB like domains"/>
    <property type="match status" value="1"/>
</dbReference>
<dbReference type="Proteomes" id="UP001165069">
    <property type="component" value="Unassembled WGS sequence"/>
</dbReference>
<feature type="transmembrane region" description="Helical" evidence="8">
    <location>
        <begin position="231"/>
        <end position="250"/>
    </location>
</feature>
<protein>
    <recommendedName>
        <fullName evidence="8">Ammonium transporter</fullName>
    </recommendedName>
</protein>
<keyword evidence="11" id="KW-1185">Reference proteome</keyword>
<evidence type="ECO:0000256" key="6">
    <source>
        <dbReference type="ARBA" id="ARBA00023136"/>
    </source>
</evidence>
<dbReference type="PANTHER" id="PTHR43029:SF10">
    <property type="entry name" value="AMMONIUM TRANSPORTER MEP2"/>
    <property type="match status" value="1"/>
</dbReference>
<evidence type="ECO:0000256" key="1">
    <source>
        <dbReference type="ARBA" id="ARBA00004141"/>
    </source>
</evidence>
<feature type="transmembrane region" description="Helical" evidence="8">
    <location>
        <begin position="288"/>
        <end position="305"/>
    </location>
</feature>
<dbReference type="EMBL" id="BSDE01000004">
    <property type="protein sequence ID" value="GLH73869.1"/>
    <property type="molecule type" value="Genomic_DNA"/>
</dbReference>
<dbReference type="Pfam" id="PF00909">
    <property type="entry name" value="Ammonium_transp"/>
    <property type="match status" value="1"/>
</dbReference>
<evidence type="ECO:0000256" key="8">
    <source>
        <dbReference type="RuleBase" id="RU362002"/>
    </source>
</evidence>
<keyword evidence="3 8" id="KW-0813">Transport</keyword>
<feature type="transmembrane region" description="Helical" evidence="8">
    <location>
        <begin position="103"/>
        <end position="126"/>
    </location>
</feature>
<dbReference type="PROSITE" id="PS01219">
    <property type="entry name" value="AMMONIUM_TRANSP"/>
    <property type="match status" value="1"/>
</dbReference>
<keyword evidence="7 8" id="KW-0924">Ammonia transport</keyword>
<feature type="transmembrane region" description="Helical" evidence="8">
    <location>
        <begin position="166"/>
        <end position="189"/>
    </location>
</feature>
<keyword evidence="6 8" id="KW-0472">Membrane</keyword>
<dbReference type="InterPro" id="IPR001905">
    <property type="entry name" value="Ammonium_transpt"/>
</dbReference>
<evidence type="ECO:0000256" key="3">
    <source>
        <dbReference type="ARBA" id="ARBA00022448"/>
    </source>
</evidence>
<organism evidence="10 11">
    <name type="scientific">Geothrix limicola</name>
    <dbReference type="NCBI Taxonomy" id="2927978"/>
    <lineage>
        <taxon>Bacteria</taxon>
        <taxon>Pseudomonadati</taxon>
        <taxon>Acidobacteriota</taxon>
        <taxon>Holophagae</taxon>
        <taxon>Holophagales</taxon>
        <taxon>Holophagaceae</taxon>
        <taxon>Geothrix</taxon>
    </lineage>
</organism>
<feature type="transmembrane region" description="Helical" evidence="8">
    <location>
        <begin position="12"/>
        <end position="34"/>
    </location>
</feature>
<feature type="transmembrane region" description="Helical" evidence="8">
    <location>
        <begin position="133"/>
        <end position="154"/>
    </location>
</feature>
<comment type="caution">
    <text evidence="10">The sequence shown here is derived from an EMBL/GenBank/DDBJ whole genome shotgun (WGS) entry which is preliminary data.</text>
</comment>
<proteinExistence type="inferred from homology"/>
<evidence type="ECO:0000313" key="11">
    <source>
        <dbReference type="Proteomes" id="UP001165069"/>
    </source>
</evidence>
<comment type="subcellular location">
    <subcellularLocation>
        <location evidence="8">Cell membrane</location>
        <topology evidence="8">Multi-pass membrane protein</topology>
    </subcellularLocation>
    <subcellularLocation>
        <location evidence="1">Membrane</location>
        <topology evidence="1">Multi-pass membrane protein</topology>
    </subcellularLocation>
</comment>
<evidence type="ECO:0000256" key="4">
    <source>
        <dbReference type="ARBA" id="ARBA00022692"/>
    </source>
</evidence>
<name>A0ABQ5QG95_9BACT</name>
<feature type="transmembrane region" description="Helical" evidence="8">
    <location>
        <begin position="201"/>
        <end position="219"/>
    </location>
</feature>
<reference evidence="10 11" key="1">
    <citation type="journal article" date="2023" name="Antonie Van Leeuwenhoek">
        <title>Mesoterricola silvestris gen. nov., sp. nov., Mesoterricola sediminis sp. nov., Geothrix oryzae sp. nov., Geothrix edaphica sp. nov., Geothrix rubra sp. nov., and Geothrix limicola sp. nov., six novel members of Acidobacteriota isolated from soils.</title>
        <authorList>
            <person name="Itoh H."/>
            <person name="Sugisawa Y."/>
            <person name="Mise K."/>
            <person name="Xu Z."/>
            <person name="Kuniyasu M."/>
            <person name="Ushijima N."/>
            <person name="Kawano K."/>
            <person name="Kobayashi E."/>
            <person name="Shiratori Y."/>
            <person name="Masuda Y."/>
            <person name="Senoo K."/>
        </authorList>
    </citation>
    <scope>NUCLEOTIDE SEQUENCE [LARGE SCALE GENOMIC DNA]</scope>
    <source>
        <strain evidence="10 11">Red804</strain>
    </source>
</reference>
<dbReference type="InterPro" id="IPR029020">
    <property type="entry name" value="Ammonium/urea_transptr"/>
</dbReference>
<gene>
    <name evidence="10" type="ORF">GETHLI_23710</name>
</gene>
<sequence>MAPMPLNVGNTAFMLLCASLVMLMTPGLAFFYGGLVGRKNVLTIMTQSFVSLGWTTVLWFAFGYSMCFGPSWHGIVGDPTHYAFLKGITLQTMFTGNDAGIPLIVHVAYQMMFAIITPALITGAFANRVTFKAYFLFLTGWLIFVYFPFVHMVWSPEGILAKWGVLDFAGGIVVHNTAGFAALASILYVGKRKVVENVAHNVPLIALGTGLLWFGWYGFNAGSELKVDSVTASAFLNTDVAASFAAATWLMVEWMNAKQPKFVGLLTGAVAGLATITPAAGYVSLSTAALIGILAGVICYYAVALKNKLGWDDALDVWGVHGVGGLIGVIFLGVFASKAWNPAGTDGLLLGGTGFFGKQMAAVLISSVWAFGFTYGMLWIIDRITPVRVGVAAEEKGLDTELHGEEAYPQGI</sequence>
<evidence type="ECO:0000313" key="10">
    <source>
        <dbReference type="EMBL" id="GLH73869.1"/>
    </source>
</evidence>
<feature type="transmembrane region" description="Helical" evidence="8">
    <location>
        <begin position="360"/>
        <end position="381"/>
    </location>
</feature>
<dbReference type="InterPro" id="IPR024041">
    <property type="entry name" value="NH4_transpt_AmtB-like_dom"/>
</dbReference>
<dbReference type="SUPFAM" id="SSF111352">
    <property type="entry name" value="Ammonium transporter"/>
    <property type="match status" value="1"/>
</dbReference>